<protein>
    <submittedName>
        <fullName evidence="1">Uncharacterized protein</fullName>
    </submittedName>
</protein>
<organism evidence="1 2">
    <name type="scientific">Mycena venus</name>
    <dbReference type="NCBI Taxonomy" id="2733690"/>
    <lineage>
        <taxon>Eukaryota</taxon>
        <taxon>Fungi</taxon>
        <taxon>Dikarya</taxon>
        <taxon>Basidiomycota</taxon>
        <taxon>Agaricomycotina</taxon>
        <taxon>Agaricomycetes</taxon>
        <taxon>Agaricomycetidae</taxon>
        <taxon>Agaricales</taxon>
        <taxon>Marasmiineae</taxon>
        <taxon>Mycenaceae</taxon>
        <taxon>Mycena</taxon>
    </lineage>
</organism>
<sequence>MPSIVFTLLASMQNGINFYHPSPNSKINEANVHEIILELNKSTMLLSREVRDLFHIPQQVALSFVRGVTFDIDANVEEAKKYKVKDVAAAARITSKNTLHSSPFDLLSSLRWTCSL</sequence>
<dbReference type="Proteomes" id="UP000620124">
    <property type="component" value="Unassembled WGS sequence"/>
</dbReference>
<comment type="caution">
    <text evidence="1">The sequence shown here is derived from an EMBL/GenBank/DDBJ whole genome shotgun (WGS) entry which is preliminary data.</text>
</comment>
<proteinExistence type="predicted"/>
<evidence type="ECO:0000313" key="2">
    <source>
        <dbReference type="Proteomes" id="UP000620124"/>
    </source>
</evidence>
<dbReference type="EMBL" id="JACAZI010000025">
    <property type="protein sequence ID" value="KAF7335048.1"/>
    <property type="molecule type" value="Genomic_DNA"/>
</dbReference>
<dbReference type="AlphaFoldDB" id="A0A8H6X639"/>
<evidence type="ECO:0000313" key="1">
    <source>
        <dbReference type="EMBL" id="KAF7335048.1"/>
    </source>
</evidence>
<reference evidence="1" key="1">
    <citation type="submission" date="2020-05" db="EMBL/GenBank/DDBJ databases">
        <title>Mycena genomes resolve the evolution of fungal bioluminescence.</title>
        <authorList>
            <person name="Tsai I.J."/>
        </authorList>
    </citation>
    <scope>NUCLEOTIDE SEQUENCE</scope>
    <source>
        <strain evidence="1">CCC161011</strain>
    </source>
</reference>
<gene>
    <name evidence="1" type="ORF">MVEN_02255200</name>
</gene>
<accession>A0A8H6X639</accession>
<name>A0A8H6X639_9AGAR</name>
<keyword evidence="2" id="KW-1185">Reference proteome</keyword>